<keyword evidence="2" id="KW-0418">Kinase</keyword>
<proteinExistence type="predicted"/>
<organism evidence="2 3">
    <name type="scientific">Neolecta irregularis (strain DAH-3)</name>
    <dbReference type="NCBI Taxonomy" id="1198029"/>
    <lineage>
        <taxon>Eukaryota</taxon>
        <taxon>Fungi</taxon>
        <taxon>Dikarya</taxon>
        <taxon>Ascomycota</taxon>
        <taxon>Taphrinomycotina</taxon>
        <taxon>Neolectales</taxon>
        <taxon>Neolectaceae</taxon>
        <taxon>Neolecta</taxon>
    </lineage>
</organism>
<feature type="region of interest" description="Disordered" evidence="1">
    <location>
        <begin position="86"/>
        <end position="136"/>
    </location>
</feature>
<evidence type="ECO:0000256" key="1">
    <source>
        <dbReference type="SAM" id="MobiDB-lite"/>
    </source>
</evidence>
<comment type="caution">
    <text evidence="2">The sequence shown here is derived from an EMBL/GenBank/DDBJ whole genome shotgun (WGS) entry which is preliminary data.</text>
</comment>
<dbReference type="AlphaFoldDB" id="A0A1U7LJH9"/>
<dbReference type="GO" id="GO:0016301">
    <property type="term" value="F:kinase activity"/>
    <property type="evidence" value="ECO:0007669"/>
    <property type="project" value="UniProtKB-KW"/>
</dbReference>
<dbReference type="OrthoDB" id="439792at2759"/>
<dbReference type="Proteomes" id="UP000186594">
    <property type="component" value="Unassembled WGS sequence"/>
</dbReference>
<evidence type="ECO:0000313" key="3">
    <source>
        <dbReference type="Proteomes" id="UP000186594"/>
    </source>
</evidence>
<name>A0A1U7LJH9_NEOID</name>
<evidence type="ECO:0000313" key="2">
    <source>
        <dbReference type="EMBL" id="OLL22799.1"/>
    </source>
</evidence>
<keyword evidence="3" id="KW-1185">Reference proteome</keyword>
<protein>
    <submittedName>
        <fullName evidence="2">Adenylate kinase</fullName>
    </submittedName>
</protein>
<dbReference type="EMBL" id="LXFE01002719">
    <property type="protein sequence ID" value="OLL22799.1"/>
    <property type="molecule type" value="Genomic_DNA"/>
</dbReference>
<feature type="compositionally biased region" description="Basic residues" evidence="1">
    <location>
        <begin position="122"/>
        <end position="133"/>
    </location>
</feature>
<reference evidence="2 3" key="1">
    <citation type="submission" date="2016-04" db="EMBL/GenBank/DDBJ databases">
        <title>Evolutionary innovation and constraint leading to complex multicellularity in the Ascomycota.</title>
        <authorList>
            <person name="Cisse O."/>
            <person name="Nguyen A."/>
            <person name="Hewitt D.A."/>
            <person name="Jedd G."/>
            <person name="Stajich J.E."/>
        </authorList>
    </citation>
    <scope>NUCLEOTIDE SEQUENCE [LARGE SCALE GENOMIC DNA]</scope>
    <source>
        <strain evidence="2 3">DAH-3</strain>
    </source>
</reference>
<sequence length="150" mass="16817">MTPKITGYDDVTGEALMKRLDDDPNVYQWHLQKYTVLTLLLLEYYKKRVFVVGPRRNERRNLAKTRGRNSRAIWIAAETAAAAEPAAMLPPPSKAKPASIAVPPQTLPASPRLPSPPCSAGRPRRHSARRCPCRHSPSTRLFPNAHLYLP</sequence>
<accession>A0A1U7LJH9</accession>
<keyword evidence="2" id="KW-0808">Transferase</keyword>
<gene>
    <name evidence="2" type="ORF">NEOLI_004142</name>
</gene>
<feature type="compositionally biased region" description="Low complexity" evidence="1">
    <location>
        <begin position="95"/>
        <end position="104"/>
    </location>
</feature>